<feature type="region of interest" description="Disordered" evidence="1">
    <location>
        <begin position="148"/>
        <end position="283"/>
    </location>
</feature>
<dbReference type="Proteomes" id="UP001145021">
    <property type="component" value="Unassembled WGS sequence"/>
</dbReference>
<keyword evidence="3" id="KW-1185">Reference proteome</keyword>
<accession>A0A9W8CIW8</accession>
<feature type="compositionally biased region" description="Basic residues" evidence="1">
    <location>
        <begin position="31"/>
        <end position="40"/>
    </location>
</feature>
<feature type="region of interest" description="Disordered" evidence="1">
    <location>
        <begin position="1"/>
        <end position="102"/>
    </location>
</feature>
<dbReference type="AlphaFoldDB" id="A0A9W8CIW8"/>
<feature type="compositionally biased region" description="Basic residues" evidence="1">
    <location>
        <begin position="235"/>
        <end position="257"/>
    </location>
</feature>
<name>A0A9W8CIW8_9FUNG</name>
<evidence type="ECO:0000256" key="1">
    <source>
        <dbReference type="SAM" id="MobiDB-lite"/>
    </source>
</evidence>
<reference evidence="2" key="1">
    <citation type="submission" date="2022-07" db="EMBL/GenBank/DDBJ databases">
        <title>Phylogenomic reconstructions and comparative analyses of Kickxellomycotina fungi.</title>
        <authorList>
            <person name="Reynolds N.K."/>
            <person name="Stajich J.E."/>
            <person name="Barry K."/>
            <person name="Grigoriev I.V."/>
            <person name="Crous P."/>
            <person name="Smith M.E."/>
        </authorList>
    </citation>
    <scope>NUCLEOTIDE SEQUENCE</scope>
    <source>
        <strain evidence="2">NBRC 105413</strain>
    </source>
</reference>
<feature type="compositionally biased region" description="Low complexity" evidence="1">
    <location>
        <begin position="258"/>
        <end position="283"/>
    </location>
</feature>
<evidence type="ECO:0000313" key="2">
    <source>
        <dbReference type="EMBL" id="KAJ1643667.1"/>
    </source>
</evidence>
<evidence type="ECO:0000313" key="3">
    <source>
        <dbReference type="Proteomes" id="UP001145021"/>
    </source>
</evidence>
<sequence length="319" mass="34728">MPRPTRRQQQKQVKENSSRSTTTATTDVHHSRLLRSHTRHSSQQQQQPSLEKTPSPAKPSIMSNSPLSDFPLPHTPKPLSPRYGRRISHGSPAGRRISLGGAGSVFDGLIDGFSPIKAGPPPPQEEQDLSDLVSVDLEKEYSRFAGVRKRPSTGDKSVTGTVVDDEKVDLDEMDTNNHGSIDDDEDDESSGEFDIDKLVAAGRNQRSARKPLGASDGNTARVNGSSLLLPSGLPKRNRTLKPVISKKKATNAKKKTTIAKTTAAKTTKTTNSTRNRNRQPTTTSSYLAAAAAAAERHPQIIYSKGFDDIDDFKLVEETV</sequence>
<protein>
    <submittedName>
        <fullName evidence="2">Uncharacterized protein</fullName>
    </submittedName>
</protein>
<proteinExistence type="predicted"/>
<gene>
    <name evidence="2" type="ORF">LPJ64_004575</name>
</gene>
<comment type="caution">
    <text evidence="2">The sequence shown here is derived from an EMBL/GenBank/DDBJ whole genome shotgun (WGS) entry which is preliminary data.</text>
</comment>
<feature type="compositionally biased region" description="Low complexity" evidence="1">
    <location>
        <begin position="224"/>
        <end position="234"/>
    </location>
</feature>
<organism evidence="2 3">
    <name type="scientific">Coemansia asiatica</name>
    <dbReference type="NCBI Taxonomy" id="1052880"/>
    <lineage>
        <taxon>Eukaryota</taxon>
        <taxon>Fungi</taxon>
        <taxon>Fungi incertae sedis</taxon>
        <taxon>Zoopagomycota</taxon>
        <taxon>Kickxellomycotina</taxon>
        <taxon>Kickxellomycetes</taxon>
        <taxon>Kickxellales</taxon>
        <taxon>Kickxellaceae</taxon>
        <taxon>Coemansia</taxon>
    </lineage>
</organism>
<dbReference type="EMBL" id="JANBOH010000232">
    <property type="protein sequence ID" value="KAJ1643667.1"/>
    <property type="molecule type" value="Genomic_DNA"/>
</dbReference>
<feature type="compositionally biased region" description="Acidic residues" evidence="1">
    <location>
        <begin position="182"/>
        <end position="193"/>
    </location>
</feature>